<protein>
    <submittedName>
        <fullName evidence="1">Uncharacterized protein</fullName>
    </submittedName>
</protein>
<name>L0B053_THEEQ</name>
<dbReference type="Proteomes" id="UP000031512">
    <property type="component" value="Chromosome 1"/>
</dbReference>
<gene>
    <name evidence="1" type="ORF">BEWA_033590</name>
</gene>
<dbReference type="AlphaFoldDB" id="L0B053"/>
<organism evidence="1 2">
    <name type="scientific">Theileria equi strain WA</name>
    <dbReference type="NCBI Taxonomy" id="1537102"/>
    <lineage>
        <taxon>Eukaryota</taxon>
        <taxon>Sar</taxon>
        <taxon>Alveolata</taxon>
        <taxon>Apicomplexa</taxon>
        <taxon>Aconoidasida</taxon>
        <taxon>Piroplasmida</taxon>
        <taxon>Theileriidae</taxon>
        <taxon>Theileria</taxon>
    </lineage>
</organism>
<dbReference type="EMBL" id="CP001669">
    <property type="protein sequence ID" value="AFZ80504.1"/>
    <property type="molecule type" value="Genomic_DNA"/>
</dbReference>
<reference evidence="1 2" key="1">
    <citation type="journal article" date="2012" name="BMC Genomics">
        <title>Comparative genomic analysis and phylogenetic position of Theileria equi.</title>
        <authorList>
            <person name="Kappmeyer L.S."/>
            <person name="Thiagarajan M."/>
            <person name="Herndon D.R."/>
            <person name="Ramsay J.D."/>
            <person name="Caler E."/>
            <person name="Djikeng A."/>
            <person name="Gillespie J.J."/>
            <person name="Lau A.O."/>
            <person name="Roalson E.H."/>
            <person name="Silva J.C."/>
            <person name="Silva M.G."/>
            <person name="Suarez C.E."/>
            <person name="Ueti M.W."/>
            <person name="Nene V.M."/>
            <person name="Mealey R.H."/>
            <person name="Knowles D.P."/>
            <person name="Brayton K.A."/>
        </authorList>
    </citation>
    <scope>NUCLEOTIDE SEQUENCE [LARGE SCALE GENOMIC DNA]</scope>
    <source>
        <strain evidence="1 2">WA</strain>
    </source>
</reference>
<dbReference type="VEuPathDB" id="PiroplasmaDB:BEWA_033590"/>
<accession>L0B053</accession>
<evidence type="ECO:0000313" key="2">
    <source>
        <dbReference type="Proteomes" id="UP000031512"/>
    </source>
</evidence>
<evidence type="ECO:0000313" key="1">
    <source>
        <dbReference type="EMBL" id="AFZ80504.1"/>
    </source>
</evidence>
<sequence length="28" mass="3199">MDTNVNYIKSKSGYAGRVKARKQAPCRR</sequence>
<proteinExistence type="predicted"/>
<keyword evidence="2" id="KW-1185">Reference proteome</keyword>